<dbReference type="InterPro" id="IPR003495">
    <property type="entry name" value="CobW/HypB/UreG_nucleotide-bd"/>
</dbReference>
<evidence type="ECO:0000313" key="3">
    <source>
        <dbReference type="Proteomes" id="UP000199259"/>
    </source>
</evidence>
<accession>A0A7Z7AX69</accession>
<sequence length="194" mass="21461">MKVSIIGGATGSGKTTVILKLAKYLNSQGEKIGVIVQESGEVDYDEKTLTELGIKTREVNSVCIPCSLDTDIRSNLLTIQEEFNPDTVFIEAEETVLPHKLKADLERMELTDVELLPSVVLVDSPEFETEDDQLTEYVRKQTAGAEIVCMGKTWMDSDEHANAVKELIGKLNPEAKIVDYPENDDEDFPAELLG</sequence>
<dbReference type="RefSeq" id="WP_091710157.1">
    <property type="nucleotide sequence ID" value="NZ_FNCA01000005.1"/>
</dbReference>
<dbReference type="Proteomes" id="UP000199259">
    <property type="component" value="Unassembled WGS sequence"/>
</dbReference>
<evidence type="ECO:0000259" key="1">
    <source>
        <dbReference type="Pfam" id="PF02492"/>
    </source>
</evidence>
<dbReference type="InterPro" id="IPR027417">
    <property type="entry name" value="P-loop_NTPase"/>
</dbReference>
<keyword evidence="3" id="KW-1185">Reference proteome</keyword>
<dbReference type="PANTHER" id="PTHR13748">
    <property type="entry name" value="COBW-RELATED"/>
    <property type="match status" value="1"/>
</dbReference>
<dbReference type="Gene3D" id="3.40.50.300">
    <property type="entry name" value="P-loop containing nucleotide triphosphate hydrolases"/>
    <property type="match status" value="1"/>
</dbReference>
<comment type="caution">
    <text evidence="2">The sequence shown here is derived from an EMBL/GenBank/DDBJ whole genome shotgun (WGS) entry which is preliminary data.</text>
</comment>
<name>A0A7Z7AX69_9EURY</name>
<protein>
    <submittedName>
        <fullName evidence="2">CobW/HypB/UreG, nucleotide-binding domain</fullName>
    </submittedName>
</protein>
<dbReference type="OrthoDB" id="359387at2157"/>
<feature type="domain" description="CobW/HypB/UreG nucleotide-binding" evidence="1">
    <location>
        <begin position="3"/>
        <end position="178"/>
    </location>
</feature>
<dbReference type="AlphaFoldDB" id="A0A7Z7AX69"/>
<evidence type="ECO:0000313" key="2">
    <source>
        <dbReference type="EMBL" id="SDF96355.1"/>
    </source>
</evidence>
<dbReference type="PANTHER" id="PTHR13748:SF62">
    <property type="entry name" value="COBW DOMAIN-CONTAINING PROTEIN"/>
    <property type="match status" value="1"/>
</dbReference>
<dbReference type="SUPFAM" id="SSF52540">
    <property type="entry name" value="P-loop containing nucleoside triphosphate hydrolases"/>
    <property type="match status" value="1"/>
</dbReference>
<proteinExistence type="predicted"/>
<dbReference type="EMBL" id="FNCA01000005">
    <property type="protein sequence ID" value="SDF96355.1"/>
    <property type="molecule type" value="Genomic_DNA"/>
</dbReference>
<gene>
    <name evidence="2" type="ORF">SAMN04488589_1838</name>
</gene>
<organism evidence="2 3">
    <name type="scientific">Methanolobus vulcani</name>
    <dbReference type="NCBI Taxonomy" id="38026"/>
    <lineage>
        <taxon>Archaea</taxon>
        <taxon>Methanobacteriati</taxon>
        <taxon>Methanobacteriota</taxon>
        <taxon>Stenosarchaea group</taxon>
        <taxon>Methanomicrobia</taxon>
        <taxon>Methanosarcinales</taxon>
        <taxon>Methanosarcinaceae</taxon>
        <taxon>Methanolobus</taxon>
    </lineage>
</organism>
<reference evidence="2 3" key="1">
    <citation type="submission" date="2016-10" db="EMBL/GenBank/DDBJ databases">
        <authorList>
            <person name="Varghese N."/>
            <person name="Submissions S."/>
        </authorList>
    </citation>
    <scope>NUCLEOTIDE SEQUENCE [LARGE SCALE GENOMIC DNA]</scope>
    <source>
        <strain evidence="2 3">PL 12/M</strain>
    </source>
</reference>
<dbReference type="GO" id="GO:0005737">
    <property type="term" value="C:cytoplasm"/>
    <property type="evidence" value="ECO:0007669"/>
    <property type="project" value="TreeGrafter"/>
</dbReference>
<dbReference type="InterPro" id="IPR051316">
    <property type="entry name" value="Zinc-reg_GTPase_activator"/>
</dbReference>
<dbReference type="Pfam" id="PF02492">
    <property type="entry name" value="cobW"/>
    <property type="match status" value="1"/>
</dbReference>